<keyword evidence="1" id="KW-1133">Transmembrane helix</keyword>
<feature type="transmembrane region" description="Helical" evidence="1">
    <location>
        <begin position="229"/>
        <end position="246"/>
    </location>
</feature>
<comment type="caution">
    <text evidence="2">The sequence shown here is derived from an EMBL/GenBank/DDBJ whole genome shotgun (WGS) entry which is preliminary data.</text>
</comment>
<accession>A0ABU9NTC2</accession>
<gene>
    <name evidence="2" type="ORF">WFZ86_11130</name>
</gene>
<name>A0ABU9NTC2_9FLAO</name>
<keyword evidence="3" id="KW-1185">Reference proteome</keyword>
<protein>
    <submittedName>
        <fullName evidence="2">Uncharacterized protein</fullName>
    </submittedName>
</protein>
<dbReference type="EMBL" id="JBCGDP010000010">
    <property type="protein sequence ID" value="MEM0577052.1"/>
    <property type="molecule type" value="Genomic_DNA"/>
</dbReference>
<keyword evidence="1" id="KW-0472">Membrane</keyword>
<evidence type="ECO:0000313" key="3">
    <source>
        <dbReference type="Proteomes" id="UP001468798"/>
    </source>
</evidence>
<proteinExistence type="predicted"/>
<evidence type="ECO:0000313" key="2">
    <source>
        <dbReference type="EMBL" id="MEM0577052.1"/>
    </source>
</evidence>
<reference evidence="2 3" key="1">
    <citation type="submission" date="2024-03" db="EMBL/GenBank/DDBJ databases">
        <title>Two novel species of the genus Flavobacterium exhibiting potentially degradation of complex polysaccharides.</title>
        <authorList>
            <person name="Lian X."/>
        </authorList>
    </citation>
    <scope>NUCLEOTIDE SEQUENCE [LARGE SCALE GENOMIC DNA]</scope>
    <source>
        <strain evidence="2 3">N6</strain>
    </source>
</reference>
<dbReference type="RefSeq" id="WP_342691982.1">
    <property type="nucleotide sequence ID" value="NZ_JBCGDP010000010.1"/>
</dbReference>
<feature type="transmembrane region" description="Helical" evidence="1">
    <location>
        <begin position="203"/>
        <end position="223"/>
    </location>
</feature>
<keyword evidence="1" id="KW-0812">Transmembrane</keyword>
<evidence type="ECO:0000256" key="1">
    <source>
        <dbReference type="SAM" id="Phobius"/>
    </source>
</evidence>
<organism evidence="2 3">
    <name type="scientific">Flavobacterium polysaccharolyticum</name>
    <dbReference type="NCBI Taxonomy" id="3133148"/>
    <lineage>
        <taxon>Bacteria</taxon>
        <taxon>Pseudomonadati</taxon>
        <taxon>Bacteroidota</taxon>
        <taxon>Flavobacteriia</taxon>
        <taxon>Flavobacteriales</taxon>
        <taxon>Flavobacteriaceae</taxon>
        <taxon>Flavobacterium</taxon>
    </lineage>
</organism>
<dbReference type="Proteomes" id="UP001468798">
    <property type="component" value="Unassembled WGS sequence"/>
</dbReference>
<sequence length="250" mass="27526">MTKQDFISEEKLTVSTNSQKVDFISDDQYNLMNLVGIQHNELLTMLMQNQTDSIDKNIQMTAKWYSKLDGGFINTFDKTFIDKLQLEANKVITNLQNSNNSIFDVLEGIKMTNPCKQELKWLLNLILMSGGQNNIISSLEASRSWEKRIMSTDWVAQERTVLLSALSTARYSAHYWLNIDKGDDEINDGIGPKASKKKCNKKTAAVCADVAGCIVGGFAGGFITGGNIVGIQVGATIVGATCSGIVRGRK</sequence>